<dbReference type="InterPro" id="IPR036691">
    <property type="entry name" value="Endo/exonu/phosph_ase_sf"/>
</dbReference>
<dbReference type="Gene3D" id="3.60.10.10">
    <property type="entry name" value="Endonuclease/exonuclease/phosphatase"/>
    <property type="match status" value="1"/>
</dbReference>
<evidence type="ECO:0008006" key="3">
    <source>
        <dbReference type="Google" id="ProtNLM"/>
    </source>
</evidence>
<organism evidence="1 2">
    <name type="scientific">Caerostris darwini</name>
    <dbReference type="NCBI Taxonomy" id="1538125"/>
    <lineage>
        <taxon>Eukaryota</taxon>
        <taxon>Metazoa</taxon>
        <taxon>Ecdysozoa</taxon>
        <taxon>Arthropoda</taxon>
        <taxon>Chelicerata</taxon>
        <taxon>Arachnida</taxon>
        <taxon>Araneae</taxon>
        <taxon>Araneomorphae</taxon>
        <taxon>Entelegynae</taxon>
        <taxon>Araneoidea</taxon>
        <taxon>Araneidae</taxon>
        <taxon>Caerostris</taxon>
    </lineage>
</organism>
<accession>A0AAV4MSC5</accession>
<sequence>MGESEDKSEIIKLEVWKKSCRFKIYALYVPPGRKPNLSSLSIDKTIAIDDMKAHSTRRGYGDMNAAGKEIEDLLNSSLLDLIYDASDPSTYIHYNGSGSTPDLLCVSTDLSPFTNRIVIGDPGSGHRQIIASIVIQGQKTKPHYSQRKSWNFKKADWVVFRRLTEEKLQLNNFDFSLHPSRIVSQINRAFLACAKKSIPRGRIKAYKCFWSEKLDEIKAKRDRFRRKAELSKRQSDMVLWRKQVALFKKAVLEAKRKCFDDFISNINYKENSMKTYKFLSTLQNKRPVPKKEPIYFNGAILTSDKAVDNAFGTRARTRQNGPFARKMSSQIKKEIRDAEKNLNSSHDTHIVFTAPFTLEELRLAIECQRVKKSPGEDNIHVEFLKHMSGTVKNTLLCTFNRIWETGLVPAQWKRAVVIPILKKNKDPKQLSSYRPI</sequence>
<dbReference type="InterPro" id="IPR052560">
    <property type="entry name" value="RdDP_mobile_element"/>
</dbReference>
<evidence type="ECO:0000313" key="1">
    <source>
        <dbReference type="EMBL" id="GIX74916.1"/>
    </source>
</evidence>
<gene>
    <name evidence="1" type="primary">HNAJ_LOCUS9016</name>
    <name evidence="1" type="ORF">CDAR_30991</name>
</gene>
<dbReference type="SUPFAM" id="SSF56219">
    <property type="entry name" value="DNase I-like"/>
    <property type="match status" value="1"/>
</dbReference>
<reference evidence="1 2" key="1">
    <citation type="submission" date="2021-06" db="EMBL/GenBank/DDBJ databases">
        <title>Caerostris darwini draft genome.</title>
        <authorList>
            <person name="Kono N."/>
            <person name="Arakawa K."/>
        </authorList>
    </citation>
    <scope>NUCLEOTIDE SEQUENCE [LARGE SCALE GENOMIC DNA]</scope>
</reference>
<protein>
    <recommendedName>
        <fullName evidence="3">Endonuclease/exonuclease/phosphatase domain-containing protein</fullName>
    </recommendedName>
</protein>
<keyword evidence="2" id="KW-1185">Reference proteome</keyword>
<dbReference type="PANTHER" id="PTHR36688">
    <property type="entry name" value="ENDO/EXONUCLEASE/PHOSPHATASE DOMAIN-CONTAINING PROTEIN"/>
    <property type="match status" value="1"/>
</dbReference>
<evidence type="ECO:0000313" key="2">
    <source>
        <dbReference type="Proteomes" id="UP001054837"/>
    </source>
</evidence>
<dbReference type="AlphaFoldDB" id="A0AAV4MSC5"/>
<dbReference type="Proteomes" id="UP001054837">
    <property type="component" value="Unassembled WGS sequence"/>
</dbReference>
<name>A0AAV4MSC5_9ARAC</name>
<dbReference type="EMBL" id="BPLQ01000776">
    <property type="protein sequence ID" value="GIX74916.1"/>
    <property type="molecule type" value="Genomic_DNA"/>
</dbReference>
<dbReference type="PANTHER" id="PTHR36688:SF2">
    <property type="entry name" value="ENDONUCLEASE_EXONUCLEASE_PHOSPHATASE DOMAIN-CONTAINING PROTEIN"/>
    <property type="match status" value="1"/>
</dbReference>
<comment type="caution">
    <text evidence="1">The sequence shown here is derived from an EMBL/GenBank/DDBJ whole genome shotgun (WGS) entry which is preliminary data.</text>
</comment>
<proteinExistence type="predicted"/>